<dbReference type="InterPro" id="IPR019423">
    <property type="entry name" value="7TM_GPCR_serpentine_rcpt_Srj"/>
</dbReference>
<keyword evidence="2" id="KW-1185">Reference proteome</keyword>
<keyword evidence="1" id="KW-1133">Transmembrane helix</keyword>
<dbReference type="Gene3D" id="1.20.1070.10">
    <property type="entry name" value="Rhodopsin 7-helix transmembrane proteins"/>
    <property type="match status" value="1"/>
</dbReference>
<dbReference type="AlphaFoldDB" id="A0A914PLC1"/>
<keyword evidence="1" id="KW-0472">Membrane</keyword>
<accession>A0A914PLC1</accession>
<sequence>MFLLLICFGAATILVYLYFFAYHLITRKSKFEEYAQLLKDSDWIKEDRKIPPFGYFELVAFANALYLSFSVTVVSCLIVIICGIGIFRKILTETKQMSKAVKSYQQQITIVMTVEAIVPFLTIAFPILLDITAIMFGIYIPWAGKIAFLIGCFSPVINPIVKLGVVSCYRKKMLKLLKLKPEVSLTVQILSKSNPS</sequence>
<dbReference type="PANTHER" id="PTHR45907">
    <property type="entry name" value="SERPENTINE RECEPTOR, CLASS J"/>
    <property type="match status" value="1"/>
</dbReference>
<dbReference type="InterPro" id="IPR019428">
    <property type="entry name" value="7TM_GPCR_serpentine_rcpt_Str"/>
</dbReference>
<name>A0A914PLC1_9BILA</name>
<dbReference type="WBParaSite" id="PDA_v2.g19245.t1">
    <property type="protein sequence ID" value="PDA_v2.g19245.t1"/>
    <property type="gene ID" value="PDA_v2.g19245"/>
</dbReference>
<evidence type="ECO:0000313" key="3">
    <source>
        <dbReference type="WBParaSite" id="PDA_v2.g19245.t1"/>
    </source>
</evidence>
<dbReference type="Proteomes" id="UP000887578">
    <property type="component" value="Unplaced"/>
</dbReference>
<protein>
    <submittedName>
        <fullName evidence="3">G-protein coupled receptors family 1 profile domain-containing protein</fullName>
    </submittedName>
</protein>
<organism evidence="2 3">
    <name type="scientific">Panagrolaimus davidi</name>
    <dbReference type="NCBI Taxonomy" id="227884"/>
    <lineage>
        <taxon>Eukaryota</taxon>
        <taxon>Metazoa</taxon>
        <taxon>Ecdysozoa</taxon>
        <taxon>Nematoda</taxon>
        <taxon>Chromadorea</taxon>
        <taxon>Rhabditida</taxon>
        <taxon>Tylenchina</taxon>
        <taxon>Panagrolaimomorpha</taxon>
        <taxon>Panagrolaimoidea</taxon>
        <taxon>Panagrolaimidae</taxon>
        <taxon>Panagrolaimus</taxon>
    </lineage>
</organism>
<dbReference type="PANTHER" id="PTHR45907:SF16">
    <property type="entry name" value="SERPENTINE RECEPTOR, CLASS J"/>
    <property type="match status" value="1"/>
</dbReference>
<feature type="transmembrane region" description="Helical" evidence="1">
    <location>
        <begin position="146"/>
        <end position="169"/>
    </location>
</feature>
<evidence type="ECO:0000256" key="1">
    <source>
        <dbReference type="SAM" id="Phobius"/>
    </source>
</evidence>
<feature type="transmembrane region" description="Helical" evidence="1">
    <location>
        <begin position="108"/>
        <end position="140"/>
    </location>
</feature>
<reference evidence="3" key="1">
    <citation type="submission" date="2022-11" db="UniProtKB">
        <authorList>
            <consortium name="WormBaseParasite"/>
        </authorList>
    </citation>
    <scope>IDENTIFICATION</scope>
</reference>
<feature type="transmembrane region" description="Helical" evidence="1">
    <location>
        <begin position="64"/>
        <end position="87"/>
    </location>
</feature>
<keyword evidence="1" id="KW-0812">Transmembrane</keyword>
<evidence type="ECO:0000313" key="2">
    <source>
        <dbReference type="Proteomes" id="UP000887578"/>
    </source>
</evidence>
<dbReference type="Pfam" id="PF10326">
    <property type="entry name" value="7TM_GPCR_Str"/>
    <property type="match status" value="1"/>
</dbReference>
<proteinExistence type="predicted"/>
<dbReference type="SUPFAM" id="SSF81321">
    <property type="entry name" value="Family A G protein-coupled receptor-like"/>
    <property type="match status" value="1"/>
</dbReference>